<evidence type="ECO:0000256" key="8">
    <source>
        <dbReference type="ARBA" id="ARBA00023242"/>
    </source>
</evidence>
<feature type="non-terminal residue" evidence="18">
    <location>
        <position position="532"/>
    </location>
</feature>
<dbReference type="GO" id="GO:0003724">
    <property type="term" value="F:RNA helicase activity"/>
    <property type="evidence" value="ECO:0007669"/>
    <property type="project" value="UniProtKB-EC"/>
</dbReference>
<dbReference type="Pfam" id="PF00270">
    <property type="entry name" value="DEAD"/>
    <property type="match status" value="1"/>
</dbReference>
<evidence type="ECO:0000256" key="9">
    <source>
        <dbReference type="ARBA" id="ARBA00024355"/>
    </source>
</evidence>
<feature type="short sequence motif" description="Q motif" evidence="13">
    <location>
        <begin position="88"/>
        <end position="116"/>
    </location>
</feature>
<evidence type="ECO:0000256" key="5">
    <source>
        <dbReference type="ARBA" id="ARBA00022806"/>
    </source>
</evidence>
<dbReference type="FunFam" id="3.40.50.300:FF:000759">
    <property type="entry name" value="probable ATP-dependent RNA helicase DDX52"/>
    <property type="match status" value="1"/>
</dbReference>
<dbReference type="InterPro" id="IPR044764">
    <property type="entry name" value="DDX52/Rok1_DEADc"/>
</dbReference>
<dbReference type="InterPro" id="IPR027417">
    <property type="entry name" value="P-loop_NTPase"/>
</dbReference>
<dbReference type="SMART" id="SM00487">
    <property type="entry name" value="DEXDc"/>
    <property type="match status" value="1"/>
</dbReference>
<comment type="catalytic activity">
    <reaction evidence="11">
        <text>ATP + H2O = ADP + phosphate + H(+)</text>
        <dbReference type="Rhea" id="RHEA:13065"/>
        <dbReference type="ChEBI" id="CHEBI:15377"/>
        <dbReference type="ChEBI" id="CHEBI:15378"/>
        <dbReference type="ChEBI" id="CHEBI:30616"/>
        <dbReference type="ChEBI" id="CHEBI:43474"/>
        <dbReference type="ChEBI" id="CHEBI:456216"/>
        <dbReference type="EC" id="3.6.4.13"/>
    </reaction>
</comment>
<evidence type="ECO:0000256" key="4">
    <source>
        <dbReference type="ARBA" id="ARBA00022801"/>
    </source>
</evidence>
<dbReference type="SUPFAM" id="SSF52540">
    <property type="entry name" value="P-loop containing nucleoside triphosphate hydrolases"/>
    <property type="match status" value="1"/>
</dbReference>
<sequence>RKRTAEISEGKRKKKKTREAALVPELSESNGIKWMSSLEAKFEDAKDKKPTAEKLERLRREKINRFRNQHKINIQGTDLPDPIATFDQLQKEYKVHPKIMENIQAAGFQVPTPIQMQAIPVMLHGRELLASAPTGSGKTLAFCIPLLTHLKQPRNKGFRALIISPTRELASQTHRELVKLAEGTGFRIHMIHKAAEAAKKFGPKSSKKFDILVTTPNRLIYLLKQDPPAIDLSSVEWLVVDESDKLFEDGKSGFRDQLASIFLACTSHVVRRALFSATFAHDVEEWCKLNLDSVVLVSVGARNSAAETVEQELLFVGSETGKLTAMRELVKKGFAPPVLVFVQSIERAKELFHELIYEGINVDVIHADKTQQQRDNVVHSFRAGKIWVLICSALLARGIDFKGVNMVINYDLPTSAVEYIHRIGRTGRAGHTGKAVTFFTEDDKPLLRSIANVIQRAGCPVPDYIKHFPKLQSKQKKKLIKKPLTRESICTTPQCFLKKAKRKMKTTKRNTKEKKEVKEDKNGSKLQTVSKS</sequence>
<gene>
    <name evidence="18" type="ORF">N341_09053</name>
</gene>
<dbReference type="InterPro" id="IPR011545">
    <property type="entry name" value="DEAD/DEAH_box_helicase_dom"/>
</dbReference>
<dbReference type="InterPro" id="IPR050079">
    <property type="entry name" value="DEAD_box_RNA_helicase"/>
</dbReference>
<feature type="compositionally biased region" description="Basic and acidic residues" evidence="14">
    <location>
        <begin position="1"/>
        <end position="10"/>
    </location>
</feature>
<evidence type="ECO:0000256" key="12">
    <source>
        <dbReference type="ARBA" id="ARBA00075556"/>
    </source>
</evidence>
<feature type="compositionally biased region" description="Basic and acidic residues" evidence="14">
    <location>
        <begin position="513"/>
        <end position="523"/>
    </location>
</feature>
<dbReference type="GO" id="GO:0030490">
    <property type="term" value="P:maturation of SSU-rRNA"/>
    <property type="evidence" value="ECO:0007669"/>
    <property type="project" value="InterPro"/>
</dbReference>
<feature type="domain" description="Helicase ATP-binding" evidence="15">
    <location>
        <begin position="119"/>
        <end position="297"/>
    </location>
</feature>
<keyword evidence="19" id="KW-1185">Reference proteome</keyword>
<dbReference type="CDD" id="cd17957">
    <property type="entry name" value="DEADc_DDX52"/>
    <property type="match status" value="1"/>
</dbReference>
<feature type="compositionally biased region" description="Basic residues" evidence="14">
    <location>
        <begin position="501"/>
        <end position="512"/>
    </location>
</feature>
<keyword evidence="8" id="KW-0539">Nucleus</keyword>
<keyword evidence="4" id="KW-0378">Hydrolase</keyword>
<accession>A0A093F6W8</accession>
<evidence type="ECO:0000313" key="19">
    <source>
        <dbReference type="Proteomes" id="UP000054190"/>
    </source>
</evidence>
<proteinExistence type="inferred from homology"/>
<dbReference type="GO" id="GO:0016787">
    <property type="term" value="F:hydrolase activity"/>
    <property type="evidence" value="ECO:0007669"/>
    <property type="project" value="UniProtKB-KW"/>
</dbReference>
<dbReference type="Gene3D" id="3.40.50.300">
    <property type="entry name" value="P-loop containing nucleotide triphosphate hydrolases"/>
    <property type="match status" value="2"/>
</dbReference>
<dbReference type="PANTHER" id="PTHR47959:SF15">
    <property type="entry name" value="RNA HELICASE"/>
    <property type="match status" value="1"/>
</dbReference>
<keyword evidence="6" id="KW-0067">ATP-binding</keyword>
<comment type="similarity">
    <text evidence="9">Belongs to the DEAD box helicase family. DDX52/ROK1 subfamily.</text>
</comment>
<dbReference type="EMBL" id="KK387666">
    <property type="protein sequence ID" value="KFV52235.1"/>
    <property type="molecule type" value="Genomic_DNA"/>
</dbReference>
<feature type="domain" description="DEAD-box RNA helicase Q" evidence="17">
    <location>
        <begin position="88"/>
        <end position="116"/>
    </location>
</feature>
<feature type="region of interest" description="Disordered" evidence="14">
    <location>
        <begin position="1"/>
        <end position="20"/>
    </location>
</feature>
<evidence type="ECO:0000256" key="3">
    <source>
        <dbReference type="ARBA" id="ARBA00022741"/>
    </source>
</evidence>
<dbReference type="EC" id="3.6.4.13" evidence="2"/>
<evidence type="ECO:0000259" key="15">
    <source>
        <dbReference type="PROSITE" id="PS51192"/>
    </source>
</evidence>
<feature type="non-terminal residue" evidence="18">
    <location>
        <position position="1"/>
    </location>
</feature>
<evidence type="ECO:0000256" key="10">
    <source>
        <dbReference type="ARBA" id="ARBA00044533"/>
    </source>
</evidence>
<evidence type="ECO:0000256" key="1">
    <source>
        <dbReference type="ARBA" id="ARBA00004604"/>
    </source>
</evidence>
<comment type="subcellular location">
    <subcellularLocation>
        <location evidence="1">Nucleus</location>
        <location evidence="1">Nucleolus</location>
    </subcellularLocation>
</comment>
<evidence type="ECO:0000259" key="16">
    <source>
        <dbReference type="PROSITE" id="PS51194"/>
    </source>
</evidence>
<dbReference type="PROSITE" id="PS51194">
    <property type="entry name" value="HELICASE_CTER"/>
    <property type="match status" value="1"/>
</dbReference>
<evidence type="ECO:0000313" key="18">
    <source>
        <dbReference type="EMBL" id="KFV52235.1"/>
    </source>
</evidence>
<evidence type="ECO:0000256" key="14">
    <source>
        <dbReference type="SAM" id="MobiDB-lite"/>
    </source>
</evidence>
<dbReference type="GO" id="GO:0003723">
    <property type="term" value="F:RNA binding"/>
    <property type="evidence" value="ECO:0007669"/>
    <property type="project" value="UniProtKB-KW"/>
</dbReference>
<dbReference type="InterPro" id="IPR001650">
    <property type="entry name" value="Helicase_C-like"/>
</dbReference>
<dbReference type="FunFam" id="3.40.50.300:FF:000906">
    <property type="entry name" value="Probable ATP-dependent RNA helicase DDX52"/>
    <property type="match status" value="1"/>
</dbReference>
<organism evidence="18 19">
    <name type="scientific">Tyto alba</name>
    <name type="common">Barn owl</name>
    <dbReference type="NCBI Taxonomy" id="56313"/>
    <lineage>
        <taxon>Eukaryota</taxon>
        <taxon>Metazoa</taxon>
        <taxon>Chordata</taxon>
        <taxon>Craniata</taxon>
        <taxon>Vertebrata</taxon>
        <taxon>Euteleostomi</taxon>
        <taxon>Archelosauria</taxon>
        <taxon>Archosauria</taxon>
        <taxon>Dinosauria</taxon>
        <taxon>Saurischia</taxon>
        <taxon>Theropoda</taxon>
        <taxon>Coelurosauria</taxon>
        <taxon>Aves</taxon>
        <taxon>Neognathae</taxon>
        <taxon>Neoaves</taxon>
        <taxon>Telluraves</taxon>
        <taxon>Strigiformes</taxon>
        <taxon>Tytonidae</taxon>
        <taxon>Tyto</taxon>
    </lineage>
</organism>
<feature type="domain" description="Helicase C-terminal" evidence="16">
    <location>
        <begin position="308"/>
        <end position="469"/>
    </location>
</feature>
<dbReference type="PANTHER" id="PTHR47959">
    <property type="entry name" value="ATP-DEPENDENT RNA HELICASE RHLE-RELATED"/>
    <property type="match status" value="1"/>
</dbReference>
<dbReference type="Proteomes" id="UP000054190">
    <property type="component" value="Unassembled WGS sequence"/>
</dbReference>
<dbReference type="PROSITE" id="PS51195">
    <property type="entry name" value="Q_MOTIF"/>
    <property type="match status" value="1"/>
</dbReference>
<keyword evidence="7" id="KW-0694">RNA-binding</keyword>
<dbReference type="Pfam" id="PF00271">
    <property type="entry name" value="Helicase_C"/>
    <property type="match status" value="1"/>
</dbReference>
<name>A0A093F6W8_TYTAL</name>
<evidence type="ECO:0000259" key="17">
    <source>
        <dbReference type="PROSITE" id="PS51195"/>
    </source>
</evidence>
<dbReference type="GO" id="GO:0005829">
    <property type="term" value="C:cytosol"/>
    <property type="evidence" value="ECO:0007669"/>
    <property type="project" value="TreeGrafter"/>
</dbReference>
<dbReference type="SMART" id="SM00490">
    <property type="entry name" value="HELICc"/>
    <property type="match status" value="1"/>
</dbReference>
<dbReference type="GO" id="GO:0005524">
    <property type="term" value="F:ATP binding"/>
    <property type="evidence" value="ECO:0007669"/>
    <property type="project" value="UniProtKB-KW"/>
</dbReference>
<dbReference type="CDD" id="cd18787">
    <property type="entry name" value="SF2_C_DEAD"/>
    <property type="match status" value="1"/>
</dbReference>
<dbReference type="AlphaFoldDB" id="A0A093F6W8"/>
<protein>
    <recommendedName>
        <fullName evidence="10">Probable ATP-dependent RNA helicase DDX52</fullName>
        <ecNumber evidence="2">3.6.4.13</ecNumber>
    </recommendedName>
    <alternativeName>
        <fullName evidence="12">DEAD box protein 52</fullName>
    </alternativeName>
</protein>
<keyword evidence="5 18" id="KW-0347">Helicase</keyword>
<dbReference type="PROSITE" id="PS51192">
    <property type="entry name" value="HELICASE_ATP_BIND_1"/>
    <property type="match status" value="1"/>
</dbReference>
<evidence type="ECO:0000256" key="13">
    <source>
        <dbReference type="PROSITE-ProRule" id="PRU00552"/>
    </source>
</evidence>
<feature type="region of interest" description="Disordered" evidence="14">
    <location>
        <begin position="501"/>
        <end position="532"/>
    </location>
</feature>
<evidence type="ECO:0000256" key="2">
    <source>
        <dbReference type="ARBA" id="ARBA00012552"/>
    </source>
</evidence>
<evidence type="ECO:0000256" key="11">
    <source>
        <dbReference type="ARBA" id="ARBA00047984"/>
    </source>
</evidence>
<evidence type="ECO:0000256" key="6">
    <source>
        <dbReference type="ARBA" id="ARBA00022840"/>
    </source>
</evidence>
<keyword evidence="3" id="KW-0547">Nucleotide-binding</keyword>
<evidence type="ECO:0000256" key="7">
    <source>
        <dbReference type="ARBA" id="ARBA00022884"/>
    </source>
</evidence>
<dbReference type="InterPro" id="IPR014001">
    <property type="entry name" value="Helicase_ATP-bd"/>
</dbReference>
<dbReference type="GO" id="GO:0005730">
    <property type="term" value="C:nucleolus"/>
    <property type="evidence" value="ECO:0007669"/>
    <property type="project" value="UniProtKB-SubCell"/>
</dbReference>
<reference evidence="18 19" key="1">
    <citation type="submission" date="2014-04" db="EMBL/GenBank/DDBJ databases">
        <title>Genome evolution of avian class.</title>
        <authorList>
            <person name="Zhang G."/>
            <person name="Li C."/>
        </authorList>
    </citation>
    <scope>NUCLEOTIDE SEQUENCE [LARGE SCALE GENOMIC DNA]</scope>
    <source>
        <strain evidence="18">BGI_N341</strain>
    </source>
</reference>
<dbReference type="InterPro" id="IPR014014">
    <property type="entry name" value="RNA_helicase_DEAD_Q_motif"/>
</dbReference>